<sequence>MSQLREMSLNKGKQNGFAECLFPTEKNSFLVGALRCNHYQKGVKSIDFFAWRSGIKKQLLCHAL</sequence>
<keyword evidence="2" id="KW-1185">Reference proteome</keyword>
<name>A0ABQ5M4G3_9FIRM</name>
<reference evidence="1 2" key="1">
    <citation type="journal article" date="2024" name="Int. J. Syst. Evol. Microbiol.">
        <title>Lacrimispora brassicae sp. nov. isolated from fermented cabbage, and proposal of Clostridium indicum Gundawar et al. 2019 and Clostridium methoxybenzovorans Mechichi et al. 1999 as heterotypic synonyms of Lacrimispora amygdalina (Parshina et al. 2003) Haas and Blanchard 2020 and Lacrimispora indolis (McClung and McCoy 1957) Haas and Blanchard 2020, respectively.</title>
        <authorList>
            <person name="Kobayashi H."/>
            <person name="Tanizawa Y."/>
            <person name="Sakamoto M."/>
            <person name="Ohkuma M."/>
            <person name="Tohno M."/>
        </authorList>
    </citation>
    <scope>NUCLEOTIDE SEQUENCE [LARGE SCALE GENOMIC DNA]</scope>
    <source>
        <strain evidence="1 2">DSM 12857</strain>
    </source>
</reference>
<comment type="caution">
    <text evidence="1">The sequence shown here is derived from an EMBL/GenBank/DDBJ whole genome shotgun (WGS) entry which is preliminary data.</text>
</comment>
<organism evidence="1 2">
    <name type="scientific">Lacrimispora amygdalina</name>
    <dbReference type="NCBI Taxonomy" id="253257"/>
    <lineage>
        <taxon>Bacteria</taxon>
        <taxon>Bacillati</taxon>
        <taxon>Bacillota</taxon>
        <taxon>Clostridia</taxon>
        <taxon>Lachnospirales</taxon>
        <taxon>Lachnospiraceae</taxon>
        <taxon>Lacrimispora</taxon>
    </lineage>
</organism>
<accession>A0ABQ5M4G3</accession>
<evidence type="ECO:0000313" key="2">
    <source>
        <dbReference type="Proteomes" id="UP001419084"/>
    </source>
</evidence>
<proteinExistence type="predicted"/>
<gene>
    <name evidence="1" type="ORF">LAD12857_14130</name>
</gene>
<protein>
    <submittedName>
        <fullName evidence="1">Uncharacterized protein</fullName>
    </submittedName>
</protein>
<evidence type="ECO:0000313" key="1">
    <source>
        <dbReference type="EMBL" id="GLB29490.1"/>
    </source>
</evidence>
<dbReference type="Proteomes" id="UP001419084">
    <property type="component" value="Unassembled WGS sequence"/>
</dbReference>
<dbReference type="EMBL" id="BRPJ01000025">
    <property type="protein sequence ID" value="GLB29490.1"/>
    <property type="molecule type" value="Genomic_DNA"/>
</dbReference>